<accession>A0AA90H992</accession>
<protein>
    <submittedName>
        <fullName evidence="1">Helix-turn-helix domain-containing protein</fullName>
    </submittedName>
</protein>
<name>A0AA90H992_9ACTN</name>
<comment type="caution">
    <text evidence="1">The sequence shown here is derived from an EMBL/GenBank/DDBJ whole genome shotgun (WGS) entry which is preliminary data.</text>
</comment>
<dbReference type="RefSeq" id="WP_271318021.1">
    <property type="nucleotide sequence ID" value="NZ_JABXJJ020000047.1"/>
</dbReference>
<dbReference type="AlphaFoldDB" id="A0AA90H992"/>
<reference evidence="1" key="1">
    <citation type="submission" date="2023-05" db="EMBL/GenBank/DDBJ databases">
        <title>Streptantibioticus silvisoli sp. nov., acidotolerant actinomycetes 1 from pine litter.</title>
        <authorList>
            <person name="Swiecimska M."/>
            <person name="Golinska P."/>
            <person name="Sangal V."/>
            <person name="Wachnowicz B."/>
            <person name="Goodfellow M."/>
        </authorList>
    </citation>
    <scope>NUCLEOTIDE SEQUENCE</scope>
    <source>
        <strain evidence="1">SL13</strain>
    </source>
</reference>
<sequence>MSGTALEPGVQVRFEKRTWTVVMLEGPCVKLIDADNSVATVLANHLFADPDFDVVGTPYRGVPPFGLLEELPEQVRERAYAWERHVCEVETGCPVPGQDQEPRAEFDPSLRTMAEREEAKAAELTAAGQPASAVTVRRMRARYREQGLWGLVDSRAARPRSPVGRADERVVAAIEQALQAQKERSTGTLSRLRRTVGWILEDAHGRGR</sequence>
<evidence type="ECO:0000313" key="1">
    <source>
        <dbReference type="EMBL" id="MDI5973561.1"/>
    </source>
</evidence>
<organism evidence="1">
    <name type="scientific">Streptantibioticus silvisoli</name>
    <dbReference type="NCBI Taxonomy" id="2705255"/>
    <lineage>
        <taxon>Bacteria</taxon>
        <taxon>Bacillati</taxon>
        <taxon>Actinomycetota</taxon>
        <taxon>Actinomycetes</taxon>
        <taxon>Kitasatosporales</taxon>
        <taxon>Streptomycetaceae</taxon>
        <taxon>Streptantibioticus</taxon>
    </lineage>
</organism>
<gene>
    <name evidence="1" type="ORF">POF50_030200</name>
</gene>
<proteinExistence type="predicted"/>
<dbReference type="EMBL" id="JABXJJ020000047">
    <property type="protein sequence ID" value="MDI5973561.1"/>
    <property type="molecule type" value="Genomic_DNA"/>
</dbReference>